<gene>
    <name evidence="1" type="ORF">OXH55_01545</name>
</gene>
<reference evidence="1" key="1">
    <citation type="submission" date="2022-12" db="EMBL/GenBank/DDBJ databases">
        <authorList>
            <person name="Wang J."/>
        </authorList>
    </citation>
    <scope>NUCLEOTIDE SEQUENCE</scope>
    <source>
        <strain evidence="1">HY-42-06</strain>
    </source>
</reference>
<dbReference type="EMBL" id="JAPQES010000001">
    <property type="protein sequence ID" value="MCY6369328.1"/>
    <property type="molecule type" value="Genomic_DNA"/>
</dbReference>
<evidence type="ECO:0000313" key="1">
    <source>
        <dbReference type="EMBL" id="MCY6369328.1"/>
    </source>
</evidence>
<evidence type="ECO:0000313" key="2">
    <source>
        <dbReference type="Proteomes" id="UP001079657"/>
    </source>
</evidence>
<accession>A0ABT4CLH2</accession>
<comment type="caution">
    <text evidence="1">The sequence shown here is derived from an EMBL/GenBank/DDBJ whole genome shotgun (WGS) entry which is preliminary data.</text>
</comment>
<proteinExistence type="predicted"/>
<organism evidence="1 2">
    <name type="scientific">Clostridium ganghwense</name>
    <dbReference type="NCBI Taxonomy" id="312089"/>
    <lineage>
        <taxon>Bacteria</taxon>
        <taxon>Bacillati</taxon>
        <taxon>Bacillota</taxon>
        <taxon>Clostridia</taxon>
        <taxon>Eubacteriales</taxon>
        <taxon>Clostridiaceae</taxon>
        <taxon>Clostridium</taxon>
    </lineage>
</organism>
<protein>
    <recommendedName>
        <fullName evidence="3">CopG family transcriptional regulator</fullName>
    </recommendedName>
</protein>
<sequence length="77" mass="8701">MSKVVENYTFSLPVNLLNKLNKYSNDGYASSINTAVEEAIKSYVKSIEKQKLYNEITAGSKDPLFSAELKNVLNNFY</sequence>
<dbReference type="RefSeq" id="WP_268047645.1">
    <property type="nucleotide sequence ID" value="NZ_JAPQES010000001.1"/>
</dbReference>
<dbReference type="Proteomes" id="UP001079657">
    <property type="component" value="Unassembled WGS sequence"/>
</dbReference>
<name>A0ABT4CLH2_9CLOT</name>
<keyword evidence="2" id="KW-1185">Reference proteome</keyword>
<evidence type="ECO:0008006" key="3">
    <source>
        <dbReference type="Google" id="ProtNLM"/>
    </source>
</evidence>